<dbReference type="FunFam" id="3.40.50.300:FF:000006">
    <property type="entry name" value="DNA-binding transcriptional regulator NtrC"/>
    <property type="match status" value="1"/>
</dbReference>
<comment type="caution">
    <text evidence="8">The sequence shown here is derived from an EMBL/GenBank/DDBJ whole genome shotgun (WGS) entry which is preliminary data.</text>
</comment>
<evidence type="ECO:0000256" key="6">
    <source>
        <dbReference type="ARBA" id="ARBA00029500"/>
    </source>
</evidence>
<dbReference type="PANTHER" id="PTHR32071">
    <property type="entry name" value="TRANSCRIPTIONAL REGULATORY PROTEIN"/>
    <property type="match status" value="1"/>
</dbReference>
<accession>A0A8J7VZX2</accession>
<evidence type="ECO:0000256" key="2">
    <source>
        <dbReference type="ARBA" id="ARBA00022797"/>
    </source>
</evidence>
<dbReference type="Gene3D" id="1.10.8.60">
    <property type="match status" value="1"/>
</dbReference>
<name>A0A8J7VZX2_9FIRM</name>
<dbReference type="InterPro" id="IPR025662">
    <property type="entry name" value="Sigma_54_int_dom_ATP-bd_1"/>
</dbReference>
<dbReference type="Pfam" id="PF00158">
    <property type="entry name" value="Sigma54_activat"/>
    <property type="match status" value="1"/>
</dbReference>
<proteinExistence type="predicted"/>
<keyword evidence="2" id="KW-0058">Aromatic hydrocarbons catabolism</keyword>
<evidence type="ECO:0000259" key="7">
    <source>
        <dbReference type="PROSITE" id="PS50045"/>
    </source>
</evidence>
<reference evidence="8" key="2">
    <citation type="submission" date="2021-04" db="EMBL/GenBank/DDBJ databases">
        <authorList>
            <person name="Liu J."/>
        </authorList>
    </citation>
    <scope>NUCLEOTIDE SEQUENCE</scope>
    <source>
        <strain evidence="8">BAD-6</strain>
    </source>
</reference>
<keyword evidence="5" id="KW-0804">Transcription</keyword>
<dbReference type="SUPFAM" id="SSF52540">
    <property type="entry name" value="P-loop containing nucleoside triphosphate hydrolases"/>
    <property type="match status" value="1"/>
</dbReference>
<dbReference type="InterPro" id="IPR002078">
    <property type="entry name" value="Sigma_54_int"/>
</dbReference>
<reference evidence="8" key="1">
    <citation type="submission" date="2021-04" db="EMBL/GenBank/DDBJ databases">
        <title>Sinoanaerobacter chloroacetimidivorans sp. nov., an obligate anaerobic bacterium isolated from anaerobic sludge.</title>
        <authorList>
            <person name="Bao Y."/>
        </authorList>
    </citation>
    <scope>NUCLEOTIDE SEQUENCE</scope>
    <source>
        <strain evidence="8">BAD-6</strain>
    </source>
</reference>
<dbReference type="PROSITE" id="PS00675">
    <property type="entry name" value="SIGMA54_INTERACT_1"/>
    <property type="match status" value="1"/>
</dbReference>
<evidence type="ECO:0000313" key="9">
    <source>
        <dbReference type="Proteomes" id="UP000675664"/>
    </source>
</evidence>
<dbReference type="RefSeq" id="WP_227018356.1">
    <property type="nucleotide sequence ID" value="NZ_JAGSND010000006.1"/>
</dbReference>
<dbReference type="Gene3D" id="1.10.10.60">
    <property type="entry name" value="Homeodomain-like"/>
    <property type="match status" value="1"/>
</dbReference>
<protein>
    <recommendedName>
        <fullName evidence="6">HTH-type transcriptional regulatory protein TyrR</fullName>
    </recommendedName>
</protein>
<dbReference type="EMBL" id="JAGSND010000006">
    <property type="protein sequence ID" value="MBR0598227.1"/>
    <property type="molecule type" value="Genomic_DNA"/>
</dbReference>
<evidence type="ECO:0000256" key="5">
    <source>
        <dbReference type="ARBA" id="ARBA00023163"/>
    </source>
</evidence>
<evidence type="ECO:0000256" key="1">
    <source>
        <dbReference type="ARBA" id="ARBA00022741"/>
    </source>
</evidence>
<dbReference type="PROSITE" id="PS50045">
    <property type="entry name" value="SIGMA54_INTERACT_4"/>
    <property type="match status" value="1"/>
</dbReference>
<dbReference type="InterPro" id="IPR027417">
    <property type="entry name" value="P-loop_NTPase"/>
</dbReference>
<dbReference type="GO" id="GO:0006355">
    <property type="term" value="P:regulation of DNA-templated transcription"/>
    <property type="evidence" value="ECO:0007669"/>
    <property type="project" value="InterPro"/>
</dbReference>
<keyword evidence="4" id="KW-0805">Transcription regulation</keyword>
<dbReference type="Proteomes" id="UP000675664">
    <property type="component" value="Unassembled WGS sequence"/>
</dbReference>
<evidence type="ECO:0000256" key="4">
    <source>
        <dbReference type="ARBA" id="ARBA00023015"/>
    </source>
</evidence>
<dbReference type="InterPro" id="IPR036291">
    <property type="entry name" value="NAD(P)-bd_dom_sf"/>
</dbReference>
<sequence>MKKFDKYGFYRTLEPQNSFLQNAWKLDNSMEPYENELLIDVEILNINFVSFAQILEDTGGDKEKIAGRIIEIVNLRGKLHNPVTGTGGMLYGRVRKIGKSYRNDLGLKEGDEVISLVSLSTTPLKIEKIVSIDIGFAQVTIIGQAIVFQSSLIARKPEDLPLRVVISAWDEAGAPAETMRIVNPGDTVIILGAWGKMALLCAFAAREKMGNCGKITGVVSSEKGEAKLRASGVFDEILCCSVSNTLEFYNQYFEENRLFDVVINCSEEAYTEMVTLLLVRNKGIVYFASLRSDCKVASLTAESIGKDVTIIPYRGYVEGHTDRTLSLLRKYPALKELIEEGHQKGYAFLNSYKDTDREYIEASLNKLSEDSNSSYVFESQSMRAVLRNAIKVAKYDCTVMITGESGTGKEVVAQFIFNNSKRNNFPFVKINCASIPENLLESELFGYESGSFTGAHPKGKKGLWETAQGGVLFLDEIGEIPMSIQSKLLRVLQEKEIYRIGGTSPVKTDARIIVATNKDLGDMVKRGQFREDLYYRLNVFPIEIPPLRERRQDIIPLARLFLSEYNEKFNLSKSIDRDVISYLMEYDWPGNIRELQNCVQRLLITAEGDVVKLEDAHKMILFDRKDPDLKWWESPLSLPDSGTFCDFMDRMERELLRQYKAKYKTTRKMAKAMGITQSSVVRRLCRLGIH</sequence>
<feature type="domain" description="Sigma-54 factor interaction" evidence="7">
    <location>
        <begin position="375"/>
        <end position="604"/>
    </location>
</feature>
<dbReference type="SMART" id="SM00382">
    <property type="entry name" value="AAA"/>
    <property type="match status" value="1"/>
</dbReference>
<gene>
    <name evidence="8" type="ORF">KCX82_10110</name>
</gene>
<evidence type="ECO:0000313" key="8">
    <source>
        <dbReference type="EMBL" id="MBR0598227.1"/>
    </source>
</evidence>
<organism evidence="8 9">
    <name type="scientific">Sinanaerobacter chloroacetimidivorans</name>
    <dbReference type="NCBI Taxonomy" id="2818044"/>
    <lineage>
        <taxon>Bacteria</taxon>
        <taxon>Bacillati</taxon>
        <taxon>Bacillota</taxon>
        <taxon>Clostridia</taxon>
        <taxon>Peptostreptococcales</taxon>
        <taxon>Anaerovoracaceae</taxon>
        <taxon>Sinanaerobacter</taxon>
    </lineage>
</organism>
<dbReference type="InterPro" id="IPR058932">
    <property type="entry name" value="KDD_N"/>
</dbReference>
<dbReference type="CDD" id="cd00009">
    <property type="entry name" value="AAA"/>
    <property type="match status" value="1"/>
</dbReference>
<dbReference type="Gene3D" id="3.90.180.10">
    <property type="entry name" value="Medium-chain alcohol dehydrogenases, catalytic domain"/>
    <property type="match status" value="1"/>
</dbReference>
<dbReference type="InterPro" id="IPR025944">
    <property type="entry name" value="Sigma_54_int_dom_CS"/>
</dbReference>
<evidence type="ECO:0000256" key="3">
    <source>
        <dbReference type="ARBA" id="ARBA00022840"/>
    </source>
</evidence>
<dbReference type="Pfam" id="PF18024">
    <property type="entry name" value="HTH_50"/>
    <property type="match status" value="1"/>
</dbReference>
<dbReference type="SUPFAM" id="SSF51735">
    <property type="entry name" value="NAD(P)-binding Rossmann-fold domains"/>
    <property type="match status" value="1"/>
</dbReference>
<dbReference type="AlphaFoldDB" id="A0A8J7VZX2"/>
<dbReference type="Gene3D" id="3.40.50.300">
    <property type="entry name" value="P-loop containing nucleotide triphosphate hydrolases"/>
    <property type="match status" value="1"/>
</dbReference>
<dbReference type="GO" id="GO:0003677">
    <property type="term" value="F:DNA binding"/>
    <property type="evidence" value="ECO:0007669"/>
    <property type="project" value="UniProtKB-KW"/>
</dbReference>
<dbReference type="PROSITE" id="PS00688">
    <property type="entry name" value="SIGMA54_INTERACT_3"/>
    <property type="match status" value="1"/>
</dbReference>
<dbReference type="GO" id="GO:0005524">
    <property type="term" value="F:ATP binding"/>
    <property type="evidence" value="ECO:0007669"/>
    <property type="project" value="UniProtKB-KW"/>
</dbReference>
<dbReference type="InterPro" id="IPR058031">
    <property type="entry name" value="AAA_lid_NorR"/>
</dbReference>
<dbReference type="Pfam" id="PF25601">
    <property type="entry name" value="AAA_lid_14"/>
    <property type="match status" value="1"/>
</dbReference>
<keyword evidence="1" id="KW-0547">Nucleotide-binding</keyword>
<dbReference type="Pfam" id="PF26370">
    <property type="entry name" value="KDD_N"/>
    <property type="match status" value="1"/>
</dbReference>
<keyword evidence="9" id="KW-1185">Reference proteome</keyword>
<dbReference type="InterPro" id="IPR003593">
    <property type="entry name" value="AAA+_ATPase"/>
</dbReference>
<keyword evidence="3" id="KW-0067">ATP-binding</keyword>
<dbReference type="InterPro" id="IPR030828">
    <property type="entry name" value="HTH_TyrR"/>
</dbReference>